<evidence type="ECO:0000256" key="1">
    <source>
        <dbReference type="ARBA" id="ARBA00022490"/>
    </source>
</evidence>
<dbReference type="PANTHER" id="PTHR31760:SF0">
    <property type="entry name" value="S-ADENOSYL-L-METHIONINE-DEPENDENT METHYLTRANSFERASES SUPERFAMILY PROTEIN"/>
    <property type="match status" value="1"/>
</dbReference>
<evidence type="ECO:0000256" key="3">
    <source>
        <dbReference type="ARBA" id="ARBA00022603"/>
    </source>
</evidence>
<comment type="function">
    <text evidence="6">Specifically methylates the N7 position of a guanine in 16S rRNA.</text>
</comment>
<evidence type="ECO:0000256" key="4">
    <source>
        <dbReference type="ARBA" id="ARBA00022679"/>
    </source>
</evidence>
<evidence type="ECO:0000256" key="7">
    <source>
        <dbReference type="SAM" id="MobiDB-lite"/>
    </source>
</evidence>
<dbReference type="Gene3D" id="3.40.50.150">
    <property type="entry name" value="Vaccinia Virus protein VP39"/>
    <property type="match status" value="1"/>
</dbReference>
<dbReference type="Proteomes" id="UP000642748">
    <property type="component" value="Unassembled WGS sequence"/>
</dbReference>
<evidence type="ECO:0000313" key="9">
    <source>
        <dbReference type="Proteomes" id="UP000642748"/>
    </source>
</evidence>
<dbReference type="PANTHER" id="PTHR31760">
    <property type="entry name" value="S-ADENOSYL-L-METHIONINE-DEPENDENT METHYLTRANSFERASES SUPERFAMILY PROTEIN"/>
    <property type="match status" value="1"/>
</dbReference>
<dbReference type="NCBIfam" id="TIGR00138">
    <property type="entry name" value="rsmG_gidB"/>
    <property type="match status" value="1"/>
</dbReference>
<feature type="binding site" evidence="6">
    <location>
        <begin position="134"/>
        <end position="135"/>
    </location>
    <ligand>
        <name>S-adenosyl-L-methionine</name>
        <dbReference type="ChEBI" id="CHEBI:59789"/>
    </ligand>
</feature>
<dbReference type="EC" id="2.1.1.-" evidence="6"/>
<keyword evidence="3 6" id="KW-0489">Methyltransferase</keyword>
<feature type="region of interest" description="Disordered" evidence="7">
    <location>
        <begin position="228"/>
        <end position="258"/>
    </location>
</feature>
<reference evidence="8" key="1">
    <citation type="submission" date="2021-01" db="EMBL/GenBank/DDBJ databases">
        <title>Whole genome shotgun sequence of Rugosimonospora africana NBRC 104875.</title>
        <authorList>
            <person name="Komaki H."/>
            <person name="Tamura T."/>
        </authorList>
    </citation>
    <scope>NUCLEOTIDE SEQUENCE</scope>
    <source>
        <strain evidence="8">NBRC 104875</strain>
    </source>
</reference>
<keyword evidence="9" id="KW-1185">Reference proteome</keyword>
<feature type="binding site" evidence="6">
    <location>
        <position position="82"/>
    </location>
    <ligand>
        <name>S-adenosyl-L-methionine</name>
        <dbReference type="ChEBI" id="CHEBI:59789"/>
    </ligand>
</feature>
<keyword evidence="4 6" id="KW-0808">Transferase</keyword>
<dbReference type="InterPro" id="IPR029063">
    <property type="entry name" value="SAM-dependent_MTases_sf"/>
</dbReference>
<dbReference type="SUPFAM" id="SSF53335">
    <property type="entry name" value="S-adenosyl-L-methionine-dependent methyltransferases"/>
    <property type="match status" value="1"/>
</dbReference>
<proteinExistence type="inferred from homology"/>
<accession>A0A8J3QNE8</accession>
<evidence type="ECO:0000256" key="5">
    <source>
        <dbReference type="ARBA" id="ARBA00022691"/>
    </source>
</evidence>
<dbReference type="InterPro" id="IPR003682">
    <property type="entry name" value="rRNA_ssu_MeTfrase_G"/>
</dbReference>
<comment type="subcellular location">
    <subcellularLocation>
        <location evidence="6">Cytoplasm</location>
    </subcellularLocation>
</comment>
<comment type="caution">
    <text evidence="6">Lacks conserved residue(s) required for the propagation of feature annotation.</text>
</comment>
<dbReference type="GO" id="GO:0005829">
    <property type="term" value="C:cytosol"/>
    <property type="evidence" value="ECO:0007669"/>
    <property type="project" value="TreeGrafter"/>
</dbReference>
<keyword evidence="5 6" id="KW-0949">S-adenosyl-L-methionine</keyword>
<evidence type="ECO:0000256" key="2">
    <source>
        <dbReference type="ARBA" id="ARBA00022552"/>
    </source>
</evidence>
<comment type="caution">
    <text evidence="8">The sequence shown here is derived from an EMBL/GenBank/DDBJ whole genome shotgun (WGS) entry which is preliminary data.</text>
</comment>
<name>A0A8J3QNE8_9ACTN</name>
<evidence type="ECO:0000313" key="8">
    <source>
        <dbReference type="EMBL" id="GIH13217.1"/>
    </source>
</evidence>
<dbReference type="Pfam" id="PF02527">
    <property type="entry name" value="GidB"/>
    <property type="match status" value="1"/>
</dbReference>
<keyword evidence="1 6" id="KW-0963">Cytoplasm</keyword>
<organism evidence="8 9">
    <name type="scientific">Rugosimonospora africana</name>
    <dbReference type="NCBI Taxonomy" id="556532"/>
    <lineage>
        <taxon>Bacteria</taxon>
        <taxon>Bacillati</taxon>
        <taxon>Actinomycetota</taxon>
        <taxon>Actinomycetes</taxon>
        <taxon>Micromonosporales</taxon>
        <taxon>Micromonosporaceae</taxon>
        <taxon>Rugosimonospora</taxon>
    </lineage>
</organism>
<keyword evidence="2 6" id="KW-0698">rRNA processing</keyword>
<gene>
    <name evidence="8" type="primary">gidB</name>
    <name evidence="6" type="synonym">rsmG</name>
    <name evidence="8" type="ORF">Raf01_13890</name>
</gene>
<feature type="binding site" evidence="6">
    <location>
        <position position="87"/>
    </location>
    <ligand>
        <name>S-adenosyl-L-methionine</name>
        <dbReference type="ChEBI" id="CHEBI:59789"/>
    </ligand>
</feature>
<dbReference type="EMBL" id="BONZ01000013">
    <property type="protein sequence ID" value="GIH13217.1"/>
    <property type="molecule type" value="Genomic_DNA"/>
</dbReference>
<dbReference type="AlphaFoldDB" id="A0A8J3QNE8"/>
<sequence length="258" mass="27220">MSTSDIPESPSPLPESLSPAARVLFGDRLPLARQYADLLATDGVIRGLIGPREAPRIWDRHLLNCAAMAELVQAGAAVVDVGSGAGLPGVVLAIARPDLTVVLVEPLARRTLFLTEAVARLDLQERVSVVRGRAEELVRGPLAGQVSPGDVVTARAVAPMDRLAAWCLPLASVGGRLLALKGASAADEVETHRDAIGRLGGGTPVIRECGAGLLEQPATVVEVVREREVETSRRGTRAPAGRAERPRARRGGSTRSRW</sequence>
<feature type="compositionally biased region" description="Basic residues" evidence="7">
    <location>
        <begin position="247"/>
        <end position="258"/>
    </location>
</feature>
<comment type="similarity">
    <text evidence="6">Belongs to the methyltransferase superfamily. RNA methyltransferase RsmG family.</text>
</comment>
<protein>
    <recommendedName>
        <fullName evidence="6">Ribosomal RNA small subunit methyltransferase G</fullName>
        <ecNumber evidence="6">2.1.1.-</ecNumber>
    </recommendedName>
    <alternativeName>
        <fullName evidence="6">16S rRNA 7-methylguanosine methyltransferase</fullName>
        <shortName evidence="6">16S rRNA m7G methyltransferase</shortName>
    </alternativeName>
</protein>
<feature type="binding site" evidence="6">
    <location>
        <position position="155"/>
    </location>
    <ligand>
        <name>S-adenosyl-L-methionine</name>
        <dbReference type="ChEBI" id="CHEBI:59789"/>
    </ligand>
</feature>
<dbReference type="HAMAP" id="MF_00074">
    <property type="entry name" value="16SrRNA_methyltr_G"/>
    <property type="match status" value="1"/>
</dbReference>
<evidence type="ECO:0000256" key="6">
    <source>
        <dbReference type="HAMAP-Rule" id="MF_00074"/>
    </source>
</evidence>
<dbReference type="GO" id="GO:0070043">
    <property type="term" value="F:rRNA (guanine-N7-)-methyltransferase activity"/>
    <property type="evidence" value="ECO:0007669"/>
    <property type="project" value="UniProtKB-UniRule"/>
</dbReference>